<feature type="non-terminal residue" evidence="1">
    <location>
        <position position="68"/>
    </location>
</feature>
<dbReference type="EMBL" id="BGPR01081559">
    <property type="protein sequence ID" value="GBL83458.1"/>
    <property type="molecule type" value="Genomic_DNA"/>
</dbReference>
<dbReference type="AlphaFoldDB" id="A0A4Y2AUQ6"/>
<reference evidence="1 3" key="1">
    <citation type="journal article" date="2019" name="Sci. Rep.">
        <title>Orb-weaving spider Araneus ventricosus genome elucidates the spidroin gene catalogue.</title>
        <authorList>
            <person name="Kono N."/>
            <person name="Nakamura H."/>
            <person name="Ohtoshi R."/>
            <person name="Moran D.A.P."/>
            <person name="Shinohara A."/>
            <person name="Yoshida Y."/>
            <person name="Fujiwara M."/>
            <person name="Mori M."/>
            <person name="Tomita M."/>
            <person name="Arakawa K."/>
        </authorList>
    </citation>
    <scope>NUCLEOTIDE SEQUENCE [LARGE SCALE GENOMIC DNA]</scope>
</reference>
<evidence type="ECO:0000313" key="3">
    <source>
        <dbReference type="Proteomes" id="UP000499080"/>
    </source>
</evidence>
<gene>
    <name evidence="1" type="ORF">AVEN_12534_1</name>
    <name evidence="2" type="ORF">AVEN_220277_1</name>
</gene>
<sequence>MAVWSILKDRSLEEKAQILCSDTMNSNTSRINSPITFLKQYADRDMSYFRSRHQMYEKMQRSVFDHEV</sequence>
<evidence type="ECO:0000313" key="1">
    <source>
        <dbReference type="EMBL" id="GBL83458.1"/>
    </source>
</evidence>
<accession>A0A4Y2AUQ6</accession>
<dbReference type="OrthoDB" id="8053568at2759"/>
<comment type="caution">
    <text evidence="1">The sequence shown here is derived from an EMBL/GenBank/DDBJ whole genome shotgun (WGS) entry which is preliminary data.</text>
</comment>
<keyword evidence="3" id="KW-1185">Reference proteome</keyword>
<evidence type="ECO:0000313" key="2">
    <source>
        <dbReference type="EMBL" id="GBL83594.1"/>
    </source>
</evidence>
<proteinExistence type="predicted"/>
<organism evidence="1 3">
    <name type="scientific">Araneus ventricosus</name>
    <name type="common">Orbweaver spider</name>
    <name type="synonym">Epeira ventricosa</name>
    <dbReference type="NCBI Taxonomy" id="182803"/>
    <lineage>
        <taxon>Eukaryota</taxon>
        <taxon>Metazoa</taxon>
        <taxon>Ecdysozoa</taxon>
        <taxon>Arthropoda</taxon>
        <taxon>Chelicerata</taxon>
        <taxon>Arachnida</taxon>
        <taxon>Araneae</taxon>
        <taxon>Araneomorphae</taxon>
        <taxon>Entelegynae</taxon>
        <taxon>Araneoidea</taxon>
        <taxon>Araneidae</taxon>
        <taxon>Araneus</taxon>
    </lineage>
</organism>
<dbReference type="EMBL" id="BGPR01081587">
    <property type="protein sequence ID" value="GBL83594.1"/>
    <property type="molecule type" value="Genomic_DNA"/>
</dbReference>
<protein>
    <submittedName>
        <fullName evidence="1">Uncharacterized protein</fullName>
    </submittedName>
</protein>
<dbReference type="Proteomes" id="UP000499080">
    <property type="component" value="Unassembled WGS sequence"/>
</dbReference>
<name>A0A4Y2AUQ6_ARAVE</name>